<dbReference type="EnsemblPlants" id="PNT67760">
    <property type="protein sequence ID" value="PNT67760"/>
    <property type="gene ID" value="BRADI_3g31704v3"/>
</dbReference>
<dbReference type="SFLD" id="SFLDG00358">
    <property type="entry name" value="Main_(cytGST)"/>
    <property type="match status" value="1"/>
</dbReference>
<reference evidence="7" key="2">
    <citation type="submission" date="2017-06" db="EMBL/GenBank/DDBJ databases">
        <title>WGS assembly of Brachypodium distachyon.</title>
        <authorList>
            <consortium name="The International Brachypodium Initiative"/>
            <person name="Lucas S."/>
            <person name="Harmon-Smith M."/>
            <person name="Lail K."/>
            <person name="Tice H."/>
            <person name="Grimwood J."/>
            <person name="Bruce D."/>
            <person name="Barry K."/>
            <person name="Shu S."/>
            <person name="Lindquist E."/>
            <person name="Wang M."/>
            <person name="Pitluck S."/>
            <person name="Vogel J.P."/>
            <person name="Garvin D.F."/>
            <person name="Mockler T.C."/>
            <person name="Schmutz J."/>
            <person name="Rokhsar D."/>
            <person name="Bevan M.W."/>
        </authorList>
    </citation>
    <scope>NUCLEOTIDE SEQUENCE</scope>
    <source>
        <strain evidence="7">Bd21</strain>
    </source>
</reference>
<evidence type="ECO:0000313" key="8">
    <source>
        <dbReference type="EnsemblPlants" id="PNT67760"/>
    </source>
</evidence>
<evidence type="ECO:0000256" key="3">
    <source>
        <dbReference type="ARBA" id="ARBA00025743"/>
    </source>
</evidence>
<dbReference type="SFLD" id="SFLDG01152">
    <property type="entry name" value="Main.3:_Omega-_and_Tau-like"/>
    <property type="match status" value="1"/>
</dbReference>
<dbReference type="SFLD" id="SFLDS00019">
    <property type="entry name" value="Glutathione_Transferase_(cytos"/>
    <property type="match status" value="1"/>
</dbReference>
<dbReference type="InterPro" id="IPR010987">
    <property type="entry name" value="Glutathione-S-Trfase_C-like"/>
</dbReference>
<evidence type="ECO:0000313" key="9">
    <source>
        <dbReference type="Proteomes" id="UP000008810"/>
    </source>
</evidence>
<dbReference type="FunCoup" id="A0A2K2D0F3">
    <property type="interactions" value="274"/>
</dbReference>
<keyword evidence="9" id="KW-1185">Reference proteome</keyword>
<dbReference type="InterPro" id="IPR040079">
    <property type="entry name" value="Glutathione_S-Trfase"/>
</dbReference>
<dbReference type="FunFam" id="3.40.30.10:FF:000044">
    <property type="entry name" value="Glutathione S-transferase GSTU6"/>
    <property type="match status" value="1"/>
</dbReference>
<dbReference type="InterPro" id="IPR004045">
    <property type="entry name" value="Glutathione_S-Trfase_N"/>
</dbReference>
<dbReference type="EC" id="2.5.1.18" evidence="1"/>
<reference evidence="7 8" key="1">
    <citation type="journal article" date="2010" name="Nature">
        <title>Genome sequencing and analysis of the model grass Brachypodium distachyon.</title>
        <authorList>
            <consortium name="International Brachypodium Initiative"/>
        </authorList>
    </citation>
    <scope>NUCLEOTIDE SEQUENCE [LARGE SCALE GENOMIC DNA]</scope>
    <source>
        <strain evidence="7 8">Bd21</strain>
    </source>
</reference>
<dbReference type="FunFam" id="1.20.1050.10:FF:000016">
    <property type="entry name" value="Glutathione S-transferase U9"/>
    <property type="match status" value="1"/>
</dbReference>
<proteinExistence type="inferred from homology"/>
<dbReference type="SUPFAM" id="SSF47616">
    <property type="entry name" value="GST C-terminal domain-like"/>
    <property type="match status" value="1"/>
</dbReference>
<dbReference type="CDD" id="cd03058">
    <property type="entry name" value="GST_N_Tau"/>
    <property type="match status" value="1"/>
</dbReference>
<feature type="domain" description="GST N-terminal" evidence="5">
    <location>
        <begin position="9"/>
        <end position="88"/>
    </location>
</feature>
<dbReference type="CDD" id="cd03185">
    <property type="entry name" value="GST_C_Tau"/>
    <property type="match status" value="1"/>
</dbReference>
<dbReference type="GO" id="GO:0005737">
    <property type="term" value="C:cytoplasm"/>
    <property type="evidence" value="ECO:0000318"/>
    <property type="project" value="GO_Central"/>
</dbReference>
<dbReference type="PROSITE" id="PS50404">
    <property type="entry name" value="GST_NTER"/>
    <property type="match status" value="1"/>
</dbReference>
<accession>A0A2K2D0F3</accession>
<dbReference type="InParanoid" id="A0A2K2D0F3"/>
<dbReference type="EMBL" id="CM000882">
    <property type="protein sequence ID" value="PNT67760.1"/>
    <property type="molecule type" value="Genomic_DNA"/>
</dbReference>
<sequence>MPSEKQEEAAVRVLGRWPSPYVIRVLIALNLKGVEHEMVAEPKGNKSELLLASNPVHKKIPVLIHNGRPISESLVILHTSTSAWASQAPAILPSDPHARAAERFWAQYVDDKFPTAIRVLRGRVVGDKEEAAAEVSAALWQLEGAFVECGGGKGYFGSDGVGYLDIALGSHVGWIRAVERINGVSLLDAAKVPRLAAWADRLCAHPAVVDVLPDVDRFIEFSVQNDGALAKPVDEASK</sequence>
<protein>
    <recommendedName>
        <fullName evidence="1">glutathione transferase</fullName>
        <ecNumber evidence="1">2.5.1.18</ecNumber>
    </recommendedName>
</protein>
<evidence type="ECO:0000259" key="5">
    <source>
        <dbReference type="PROSITE" id="PS50404"/>
    </source>
</evidence>
<evidence type="ECO:0000256" key="2">
    <source>
        <dbReference type="ARBA" id="ARBA00022679"/>
    </source>
</evidence>
<dbReference type="AlphaFoldDB" id="A0A2K2D0F3"/>
<dbReference type="Pfam" id="PF00043">
    <property type="entry name" value="GST_C"/>
    <property type="match status" value="1"/>
</dbReference>
<dbReference type="GO" id="GO:0009407">
    <property type="term" value="P:toxin catabolic process"/>
    <property type="evidence" value="ECO:0007669"/>
    <property type="project" value="UniProtKB-ARBA"/>
</dbReference>
<dbReference type="PANTHER" id="PTHR11260:SF788">
    <property type="entry name" value="GLUTATHIONE TRANSFERASE"/>
    <property type="match status" value="1"/>
</dbReference>
<dbReference type="Gene3D" id="1.20.1050.10">
    <property type="match status" value="1"/>
</dbReference>
<dbReference type="SUPFAM" id="SSF52833">
    <property type="entry name" value="Thioredoxin-like"/>
    <property type="match status" value="1"/>
</dbReference>
<keyword evidence="2" id="KW-0808">Transferase</keyword>
<dbReference type="GO" id="GO:0004364">
    <property type="term" value="F:glutathione transferase activity"/>
    <property type="evidence" value="ECO:0000318"/>
    <property type="project" value="GO_Central"/>
</dbReference>
<dbReference type="PANTHER" id="PTHR11260">
    <property type="entry name" value="GLUTATHIONE S-TRANSFERASE, GST, SUPERFAMILY, GST DOMAIN CONTAINING"/>
    <property type="match status" value="1"/>
</dbReference>
<dbReference type="OrthoDB" id="4951845at2759"/>
<dbReference type="InterPro" id="IPR036282">
    <property type="entry name" value="Glutathione-S-Trfase_C_sf"/>
</dbReference>
<dbReference type="GO" id="GO:0006749">
    <property type="term" value="P:glutathione metabolic process"/>
    <property type="evidence" value="ECO:0000318"/>
    <property type="project" value="GO_Central"/>
</dbReference>
<evidence type="ECO:0000313" key="7">
    <source>
        <dbReference type="EMBL" id="PNT67760.1"/>
    </source>
</evidence>
<evidence type="ECO:0000256" key="1">
    <source>
        <dbReference type="ARBA" id="ARBA00012452"/>
    </source>
</evidence>
<comment type="catalytic activity">
    <reaction evidence="4">
        <text>RX + glutathione = an S-substituted glutathione + a halide anion + H(+)</text>
        <dbReference type="Rhea" id="RHEA:16437"/>
        <dbReference type="ChEBI" id="CHEBI:15378"/>
        <dbReference type="ChEBI" id="CHEBI:16042"/>
        <dbReference type="ChEBI" id="CHEBI:17792"/>
        <dbReference type="ChEBI" id="CHEBI:57925"/>
        <dbReference type="ChEBI" id="CHEBI:90779"/>
        <dbReference type="EC" id="2.5.1.18"/>
    </reaction>
</comment>
<dbReference type="InterPro" id="IPR004046">
    <property type="entry name" value="GST_C"/>
</dbReference>
<organism evidence="7">
    <name type="scientific">Brachypodium distachyon</name>
    <name type="common">Purple false brome</name>
    <name type="synonym">Trachynia distachya</name>
    <dbReference type="NCBI Taxonomy" id="15368"/>
    <lineage>
        <taxon>Eukaryota</taxon>
        <taxon>Viridiplantae</taxon>
        <taxon>Streptophyta</taxon>
        <taxon>Embryophyta</taxon>
        <taxon>Tracheophyta</taxon>
        <taxon>Spermatophyta</taxon>
        <taxon>Magnoliopsida</taxon>
        <taxon>Liliopsida</taxon>
        <taxon>Poales</taxon>
        <taxon>Poaceae</taxon>
        <taxon>BOP clade</taxon>
        <taxon>Pooideae</taxon>
        <taxon>Stipodae</taxon>
        <taxon>Brachypodieae</taxon>
        <taxon>Brachypodium</taxon>
    </lineage>
</organism>
<dbReference type="Proteomes" id="UP000008810">
    <property type="component" value="Chromosome 3"/>
</dbReference>
<reference evidence="8" key="3">
    <citation type="submission" date="2018-08" db="UniProtKB">
        <authorList>
            <consortium name="EnsemblPlants"/>
        </authorList>
    </citation>
    <scope>IDENTIFICATION</scope>
    <source>
        <strain evidence="8">cv. Bd21</strain>
    </source>
</reference>
<evidence type="ECO:0000259" key="6">
    <source>
        <dbReference type="PROSITE" id="PS50405"/>
    </source>
</evidence>
<feature type="domain" description="GST C-terminal" evidence="6">
    <location>
        <begin position="95"/>
        <end position="229"/>
    </location>
</feature>
<name>A0A2K2D0F3_BRADI</name>
<dbReference type="Gramene" id="PNT67760">
    <property type="protein sequence ID" value="PNT67760"/>
    <property type="gene ID" value="BRADI_3g31704v3"/>
</dbReference>
<dbReference type="Pfam" id="PF13417">
    <property type="entry name" value="GST_N_3"/>
    <property type="match status" value="1"/>
</dbReference>
<comment type="similarity">
    <text evidence="3">Belongs to the GST superfamily. Tau family.</text>
</comment>
<dbReference type="InterPro" id="IPR036249">
    <property type="entry name" value="Thioredoxin-like_sf"/>
</dbReference>
<dbReference type="Gene3D" id="3.40.30.10">
    <property type="entry name" value="Glutaredoxin"/>
    <property type="match status" value="1"/>
</dbReference>
<dbReference type="InterPro" id="IPR045073">
    <property type="entry name" value="Omega/Tau-like"/>
</dbReference>
<dbReference type="PROSITE" id="PS50405">
    <property type="entry name" value="GST_CTER"/>
    <property type="match status" value="1"/>
</dbReference>
<evidence type="ECO:0000256" key="4">
    <source>
        <dbReference type="ARBA" id="ARBA00047960"/>
    </source>
</evidence>
<gene>
    <name evidence="7" type="ORF">BRADI_3g31704v3</name>
</gene>
<dbReference type="InterPro" id="IPR045074">
    <property type="entry name" value="GST_C_Tau"/>
</dbReference>